<name>A0A165FGD2_XYLHT</name>
<dbReference type="STRING" id="1328760.A0A165FGD2"/>
<dbReference type="InParanoid" id="A0A165FGD2"/>
<dbReference type="RefSeq" id="XP_018186499.1">
    <property type="nucleotide sequence ID" value="XM_018333163.1"/>
</dbReference>
<accession>A0A165FGD2</accession>
<dbReference type="Gene3D" id="3.40.630.30">
    <property type="match status" value="1"/>
</dbReference>
<evidence type="ECO:0000313" key="2">
    <source>
        <dbReference type="Proteomes" id="UP000076632"/>
    </source>
</evidence>
<dbReference type="Proteomes" id="UP000076632">
    <property type="component" value="Unassembled WGS sequence"/>
</dbReference>
<proteinExistence type="predicted"/>
<reference evidence="1 2" key="1">
    <citation type="journal article" date="2016" name="Fungal Biol.">
        <title>The genome of Xylona heveae provides a window into fungal endophytism.</title>
        <authorList>
            <person name="Gazis R."/>
            <person name="Kuo A."/>
            <person name="Riley R."/>
            <person name="LaButti K."/>
            <person name="Lipzen A."/>
            <person name="Lin J."/>
            <person name="Amirebrahimi M."/>
            <person name="Hesse C.N."/>
            <person name="Spatafora J.W."/>
            <person name="Henrissat B."/>
            <person name="Hainaut M."/>
            <person name="Grigoriev I.V."/>
            <person name="Hibbett D.S."/>
        </authorList>
    </citation>
    <scope>NUCLEOTIDE SEQUENCE [LARGE SCALE GENOMIC DNA]</scope>
    <source>
        <strain evidence="1 2">TC161</strain>
    </source>
</reference>
<dbReference type="GeneID" id="28898300"/>
<dbReference type="EMBL" id="KV407462">
    <property type="protein sequence ID" value="KZF20944.1"/>
    <property type="molecule type" value="Genomic_DNA"/>
</dbReference>
<dbReference type="OrthoDB" id="47374at2759"/>
<gene>
    <name evidence="1" type="ORF">L228DRAFT_249790</name>
</gene>
<evidence type="ECO:0000313" key="1">
    <source>
        <dbReference type="EMBL" id="KZF20944.1"/>
    </source>
</evidence>
<dbReference type="AlphaFoldDB" id="A0A165FGD2"/>
<feature type="non-terminal residue" evidence="1">
    <location>
        <position position="62"/>
    </location>
</feature>
<keyword evidence="2" id="KW-1185">Reference proteome</keyword>
<sequence>MPSALHPNITIAACEEEHIASAKRLNALLLPVRYADKFYSEILTDDVVASLTLVALWNDTPR</sequence>
<organism evidence="1 2">
    <name type="scientific">Xylona heveae (strain CBS 132557 / TC161)</name>
    <dbReference type="NCBI Taxonomy" id="1328760"/>
    <lineage>
        <taxon>Eukaryota</taxon>
        <taxon>Fungi</taxon>
        <taxon>Dikarya</taxon>
        <taxon>Ascomycota</taxon>
        <taxon>Pezizomycotina</taxon>
        <taxon>Xylonomycetes</taxon>
        <taxon>Xylonales</taxon>
        <taxon>Xylonaceae</taxon>
        <taxon>Xylona</taxon>
    </lineage>
</organism>
<protein>
    <submittedName>
        <fullName evidence="1">Uncharacterized protein</fullName>
    </submittedName>
</protein>